<sequence length="1099" mass="121720">MRCLRSGTLLGLALLVLVSLAAADIGPPVKVELTDVAGPARASETMTASLVIHARGDLMVSNVRCGGEGWRVISFGTPPTRMLHAGETVRLRLEAVPTDPARPLIVNLECNGRPYQRSFDLSSSTYQTARHGRPAVRIAGTASPPGSIIGVVAPAPIAERGFSKHPVDEQSAEDEVAGDPVRGQRDSYDIRVSGQFIYHIPPNDTDPMEEHGAHGVTVRVFDQDTGPDELLAVTTTSVSGYFEVTFTWDPCPFCDATPDLYVELETANVGFDVEESDIWEENYKFVTETHHDYTGTDLNVGVFSPADPSLDPALHILKTLTRGWLILYEESVCEVPHVDVQWPDNSSHSSFYNGEIHIDDAGQWHEDTLLHEWGHHWVHSFAESPQPEYCNPGDHCDEPECTHCVWCPENENVAFTEGVPDWWACYLVWRLRDLYDPDPRFLPGYELLRLCHETSQFGDPYLTEGLFSALLNDLEDATTEDHDSAVYGQDVLNLGFTTILAFIDAYHPISPYEFLDQMLAIGGPEFGEALWETAANLGFDHLDTEAPPAPVDLVCLSHQVGVPSTDPTLHMAWTRPVDDVSGIWGYAYEVSSGGPVPPGSAPVIGDVNYFITDVLPPGTYWFNIRSIDRAGHPSSDYASIGPIIVDPCNLAYWSSFDWSRPLIPHPAPDVVWGGPYVDDPLTLDGYVENTYLNIYTGNFGGGATGSSFWDHFWVDEHLVWWINWTEQPAWETMVALNRGPITVPSGRHTLHARLDDEEEVGELSEIDNFEGHQWIWSPFVIVPDSPVHLDAPPWKNAGHASITDGQTLYSNCDGFRFSQSGWWQATYLVQYDPVSDYDLKLHSPSVGASDGFGTYLASSSRTAGFLDAIIVNGNQVAWQDWDVGVTNWNYHDAVYSVLNVISEGIALDTPDTIPLNQFEMLAMREFLAGPGLYTIEVEVDLMYRPVWVAWFDSDFTMAGLSSIDGLAHTDSTGRAWLDVDLPQYGWHGIAVYRDQQDAMEPVQATLKVYPMRPELYPVTLDGWYSPLVPRPAADVTWESVPVPDILTGDTDQTWFNIAVTNDSPVEASPVAHVYLDGSTITPVSIGYPNFIGDFPLVNI</sequence>
<evidence type="ECO:0000256" key="2">
    <source>
        <dbReference type="SAM" id="SignalP"/>
    </source>
</evidence>
<feature type="chain" id="PRO_5046633936" description="Fibronectin type-III domain-containing protein" evidence="2">
    <location>
        <begin position="24"/>
        <end position="1099"/>
    </location>
</feature>
<feature type="region of interest" description="Disordered" evidence="1">
    <location>
        <begin position="164"/>
        <end position="184"/>
    </location>
</feature>
<gene>
    <name evidence="3" type="ORF">ACFL6M_07240</name>
</gene>
<reference evidence="3 4" key="1">
    <citation type="submission" date="2024-09" db="EMBL/GenBank/DDBJ databases">
        <authorList>
            <person name="D'Angelo T."/>
        </authorList>
    </citation>
    <scope>NUCLEOTIDE SEQUENCE [LARGE SCALE GENOMIC DNA]</scope>
    <source>
        <strain evidence="3">SAG AM-320-E07</strain>
    </source>
</reference>
<name>A0ABV6YMJ4_UNCEI</name>
<feature type="signal peptide" evidence="2">
    <location>
        <begin position="1"/>
        <end position="23"/>
    </location>
</feature>
<accession>A0ABV6YMJ4</accession>
<organism evidence="3 4">
    <name type="scientific">Eiseniibacteriota bacterium</name>
    <dbReference type="NCBI Taxonomy" id="2212470"/>
    <lineage>
        <taxon>Bacteria</taxon>
        <taxon>Candidatus Eiseniibacteriota</taxon>
    </lineage>
</organism>
<proteinExistence type="predicted"/>
<evidence type="ECO:0000313" key="3">
    <source>
        <dbReference type="EMBL" id="MFC1573376.1"/>
    </source>
</evidence>
<evidence type="ECO:0000313" key="4">
    <source>
        <dbReference type="Proteomes" id="UP001593833"/>
    </source>
</evidence>
<evidence type="ECO:0008006" key="5">
    <source>
        <dbReference type="Google" id="ProtNLM"/>
    </source>
</evidence>
<dbReference type="Proteomes" id="UP001593833">
    <property type="component" value="Unassembled WGS sequence"/>
</dbReference>
<keyword evidence="4" id="KW-1185">Reference proteome</keyword>
<comment type="caution">
    <text evidence="3">The sequence shown here is derived from an EMBL/GenBank/DDBJ whole genome shotgun (WGS) entry which is preliminary data.</text>
</comment>
<evidence type="ECO:0000256" key="1">
    <source>
        <dbReference type="SAM" id="MobiDB-lite"/>
    </source>
</evidence>
<feature type="non-terminal residue" evidence="3">
    <location>
        <position position="1099"/>
    </location>
</feature>
<protein>
    <recommendedName>
        <fullName evidence="5">Fibronectin type-III domain-containing protein</fullName>
    </recommendedName>
</protein>
<dbReference type="EMBL" id="JBHPKH010000141">
    <property type="protein sequence ID" value="MFC1573376.1"/>
    <property type="molecule type" value="Genomic_DNA"/>
</dbReference>
<keyword evidence="2" id="KW-0732">Signal</keyword>